<dbReference type="EMBL" id="CABFNS010000629">
    <property type="protein sequence ID" value="VUC22532.1"/>
    <property type="molecule type" value="Genomic_DNA"/>
</dbReference>
<accession>A0ABY6TV38</accession>
<feature type="region of interest" description="Disordered" evidence="1">
    <location>
        <begin position="28"/>
        <end position="99"/>
    </location>
</feature>
<proteinExistence type="predicted"/>
<evidence type="ECO:0000313" key="2">
    <source>
        <dbReference type="EMBL" id="VUC22532.1"/>
    </source>
</evidence>
<organism evidence="2 3">
    <name type="scientific">Bionectria ochroleuca</name>
    <name type="common">Gliocladium roseum</name>
    <dbReference type="NCBI Taxonomy" id="29856"/>
    <lineage>
        <taxon>Eukaryota</taxon>
        <taxon>Fungi</taxon>
        <taxon>Dikarya</taxon>
        <taxon>Ascomycota</taxon>
        <taxon>Pezizomycotina</taxon>
        <taxon>Sordariomycetes</taxon>
        <taxon>Hypocreomycetidae</taxon>
        <taxon>Hypocreales</taxon>
        <taxon>Bionectriaceae</taxon>
        <taxon>Clonostachys</taxon>
    </lineage>
</organism>
<protein>
    <submittedName>
        <fullName evidence="2">Uncharacterized protein</fullName>
    </submittedName>
</protein>
<name>A0ABY6TV38_BIOOC</name>
<keyword evidence="3" id="KW-1185">Reference proteome</keyword>
<sequence length="332" mass="35453">MQDPSDLNTAQAAFLSVYNDVAIQSTEIASPQDIESNSPDRPDSPIQPSRASYIARSDDESVGQTPSPPPTGPEEEEIPTKSPQKPESAPSVEPEDDPGLDYAKLLASQTPTHDEVVGYIPRFYMEDPSTNILYPCAPGNPLALPFSVHPRPVLTCPIPPTPLNLYIPSGPSIAESSQSWNSAPLPASTTTPQPARKMAKAKWYSEVTGLSTQDFSHVEKSKNESPKFVPSYLALWPSPTDPRTAAAYHPQAFSYLKAQSTYAPSCSSFGAPTAIARSTCSSTYGGASPVRVCCAEDSRQRVSAGAIRALQKAQGWVGIGCTQATRGLTASR</sequence>
<feature type="compositionally biased region" description="Polar residues" evidence="1">
    <location>
        <begin position="28"/>
        <end position="37"/>
    </location>
</feature>
<evidence type="ECO:0000256" key="1">
    <source>
        <dbReference type="SAM" id="MobiDB-lite"/>
    </source>
</evidence>
<comment type="caution">
    <text evidence="2">The sequence shown here is derived from an EMBL/GenBank/DDBJ whole genome shotgun (WGS) entry which is preliminary data.</text>
</comment>
<reference evidence="2 3" key="1">
    <citation type="submission" date="2019-06" db="EMBL/GenBank/DDBJ databases">
        <authorList>
            <person name="Broberg M."/>
        </authorList>
    </citation>
    <scope>NUCLEOTIDE SEQUENCE [LARGE SCALE GENOMIC DNA]</scope>
</reference>
<evidence type="ECO:0000313" key="3">
    <source>
        <dbReference type="Proteomes" id="UP000766486"/>
    </source>
</evidence>
<dbReference type="Proteomes" id="UP000766486">
    <property type="component" value="Unassembled WGS sequence"/>
</dbReference>
<gene>
    <name evidence="2" type="ORF">CLO192961_LOCUS88074</name>
</gene>